<dbReference type="AlphaFoldDB" id="A0A2N5XUV3"/>
<dbReference type="Gene3D" id="3.40.50.2300">
    <property type="match status" value="2"/>
</dbReference>
<keyword evidence="7" id="KW-1185">Reference proteome</keyword>
<dbReference type="PANTHER" id="PTHR46847">
    <property type="entry name" value="D-ALLOSE-BINDING PERIPLASMIC PROTEIN-RELATED"/>
    <property type="match status" value="1"/>
</dbReference>
<dbReference type="PANTHER" id="PTHR46847:SF1">
    <property type="entry name" value="D-ALLOSE-BINDING PERIPLASMIC PROTEIN-RELATED"/>
    <property type="match status" value="1"/>
</dbReference>
<dbReference type="RefSeq" id="WP_101532789.1">
    <property type="nucleotide sequence ID" value="NZ_JBFHIU010000026.1"/>
</dbReference>
<name>A0A2N5XUV3_9HYPH</name>
<feature type="domain" description="Periplasmic binding protein" evidence="5">
    <location>
        <begin position="73"/>
        <end position="325"/>
    </location>
</feature>
<comment type="similarity">
    <text evidence="2">Belongs to the bacterial solute-binding protein 2 family.</text>
</comment>
<dbReference type="EMBL" id="PKUQ01000009">
    <property type="protein sequence ID" value="PLW78293.1"/>
    <property type="molecule type" value="Genomic_DNA"/>
</dbReference>
<dbReference type="InterPro" id="IPR025997">
    <property type="entry name" value="SBP_2_dom"/>
</dbReference>
<evidence type="ECO:0000259" key="5">
    <source>
        <dbReference type="Pfam" id="PF13407"/>
    </source>
</evidence>
<feature type="chain" id="PRO_5014756344" evidence="4">
    <location>
        <begin position="22"/>
        <end position="376"/>
    </location>
</feature>
<dbReference type="Pfam" id="PF13407">
    <property type="entry name" value="Peripla_BP_4"/>
    <property type="match status" value="1"/>
</dbReference>
<reference evidence="6 7" key="1">
    <citation type="submission" date="2018-01" db="EMBL/GenBank/DDBJ databases">
        <title>The draft genome sequence of Cohaesibacter sp. H1304.</title>
        <authorList>
            <person name="Wang N.-N."/>
            <person name="Du Z.-J."/>
        </authorList>
    </citation>
    <scope>NUCLEOTIDE SEQUENCE [LARGE SCALE GENOMIC DNA]</scope>
    <source>
        <strain evidence="6 7">H1304</strain>
    </source>
</reference>
<comment type="subcellular location">
    <subcellularLocation>
        <location evidence="1">Cell envelope</location>
    </subcellularLocation>
</comment>
<keyword evidence="3 4" id="KW-0732">Signal</keyword>
<organism evidence="6 7">
    <name type="scientific">Cohaesibacter celericrescens</name>
    <dbReference type="NCBI Taxonomy" id="2067669"/>
    <lineage>
        <taxon>Bacteria</taxon>
        <taxon>Pseudomonadati</taxon>
        <taxon>Pseudomonadota</taxon>
        <taxon>Alphaproteobacteria</taxon>
        <taxon>Hyphomicrobiales</taxon>
        <taxon>Cohaesibacteraceae</taxon>
    </lineage>
</organism>
<proteinExistence type="inferred from homology"/>
<feature type="signal peptide" evidence="4">
    <location>
        <begin position="1"/>
        <end position="21"/>
    </location>
</feature>
<dbReference type="GO" id="GO:0030313">
    <property type="term" value="C:cell envelope"/>
    <property type="evidence" value="ECO:0007669"/>
    <property type="project" value="UniProtKB-SubCell"/>
</dbReference>
<evidence type="ECO:0000256" key="3">
    <source>
        <dbReference type="ARBA" id="ARBA00022729"/>
    </source>
</evidence>
<gene>
    <name evidence="6" type="ORF">C0081_05425</name>
</gene>
<accession>A0A2N5XUV3</accession>
<evidence type="ECO:0000256" key="2">
    <source>
        <dbReference type="ARBA" id="ARBA00007639"/>
    </source>
</evidence>
<comment type="caution">
    <text evidence="6">The sequence shown here is derived from an EMBL/GenBank/DDBJ whole genome shotgun (WGS) entry which is preliminary data.</text>
</comment>
<dbReference type="GO" id="GO:0030246">
    <property type="term" value="F:carbohydrate binding"/>
    <property type="evidence" value="ECO:0007669"/>
    <property type="project" value="UniProtKB-ARBA"/>
</dbReference>
<sequence length="376" mass="40709">MKKLIILASVAAMAMGSNSVANEFDDDAEFQRQRDLLSMQPQGPEGKPWEQYLGGGLVDTSAYKGEGAVRICFSNAGIFNPWRVVGMNNMEGEVELQGDNIASFRVLDAEGNDNKQISDIESFVASGDCDVLIVSPNTTAAQTPAVEKACESLPVVVFDRGVQTDCPVTFIQPVGGYGFGITSAEYMVKQLPKGSNVLAIRIMPGVDVLETRYSAAARIFKEAGINIIGNEFTHSDRARTKATVEDYINRGEQIDGLWLDAGDTATAALEAFEDAGLDYPVVSGEDQMDFLRMWKDKGLKAVGPSYPTYQWRTPILAALAIHAGKSVPGPVWSLPQPAVTEATLDSLVDERMPPLHYALCGCEELPGYPERWGGSK</sequence>
<protein>
    <submittedName>
        <fullName evidence="6">ABC transporter substrate-binding protein</fullName>
    </submittedName>
</protein>
<evidence type="ECO:0000256" key="4">
    <source>
        <dbReference type="SAM" id="SignalP"/>
    </source>
</evidence>
<evidence type="ECO:0000313" key="7">
    <source>
        <dbReference type="Proteomes" id="UP000234881"/>
    </source>
</evidence>
<evidence type="ECO:0000313" key="6">
    <source>
        <dbReference type="EMBL" id="PLW78293.1"/>
    </source>
</evidence>
<dbReference type="OrthoDB" id="7322203at2"/>
<dbReference type="InterPro" id="IPR028082">
    <property type="entry name" value="Peripla_BP_I"/>
</dbReference>
<dbReference type="SUPFAM" id="SSF53822">
    <property type="entry name" value="Periplasmic binding protein-like I"/>
    <property type="match status" value="1"/>
</dbReference>
<dbReference type="Proteomes" id="UP000234881">
    <property type="component" value="Unassembled WGS sequence"/>
</dbReference>
<evidence type="ECO:0000256" key="1">
    <source>
        <dbReference type="ARBA" id="ARBA00004196"/>
    </source>
</evidence>